<sequence length="80" mass="8705">MTRIAATGPAPLEIEVTSGRGNLPDEPEVHLAIYGPTGLLDMGWFPTAELRAAILQAELRSLLLHPRAAAYRETERNPAE</sequence>
<gene>
    <name evidence="1" type="ORF">MTO99_09550</name>
</gene>
<evidence type="ECO:0000313" key="2">
    <source>
        <dbReference type="Proteomes" id="UP000832097"/>
    </source>
</evidence>
<name>A0ABY4C3C1_9MICO</name>
<evidence type="ECO:0000313" key="1">
    <source>
        <dbReference type="EMBL" id="UOE45965.1"/>
    </source>
</evidence>
<proteinExistence type="predicted"/>
<keyword evidence="2" id="KW-1185">Reference proteome</keyword>
<protein>
    <submittedName>
        <fullName evidence="1">Uncharacterized protein</fullName>
    </submittedName>
</protein>
<dbReference type="Proteomes" id="UP000832097">
    <property type="component" value="Chromosome"/>
</dbReference>
<dbReference type="RefSeq" id="WP_243558742.1">
    <property type="nucleotide sequence ID" value="NZ_CP094528.1"/>
</dbReference>
<reference evidence="1 2" key="1">
    <citation type="submission" date="2022-03" db="EMBL/GenBank/DDBJ databases">
        <title>Mucilaginibacter sp. isolated from the gut of Protaetia brevitarsis seulensis larvae.</title>
        <authorList>
            <person name="Won M."/>
            <person name="Kim S.-J."/>
            <person name="Kwon S.-W."/>
        </authorList>
    </citation>
    <scope>NUCLEOTIDE SEQUENCE [LARGE SCALE GENOMIC DNA]</scope>
    <source>
        <strain evidence="1 2">CFWR-12</strain>
    </source>
</reference>
<dbReference type="EMBL" id="CP094528">
    <property type="protein sequence ID" value="UOE45965.1"/>
    <property type="molecule type" value="Genomic_DNA"/>
</dbReference>
<accession>A0ABY4C3C1</accession>
<organism evidence="1 2">
    <name type="scientific">Agromyces larvae</name>
    <dbReference type="NCBI Taxonomy" id="2929802"/>
    <lineage>
        <taxon>Bacteria</taxon>
        <taxon>Bacillati</taxon>
        <taxon>Actinomycetota</taxon>
        <taxon>Actinomycetes</taxon>
        <taxon>Micrococcales</taxon>
        <taxon>Microbacteriaceae</taxon>
        <taxon>Agromyces</taxon>
    </lineage>
</organism>